<evidence type="ECO:0000313" key="1">
    <source>
        <dbReference type="EMBL" id="NJC21814.1"/>
    </source>
</evidence>
<protein>
    <submittedName>
        <fullName evidence="1">Uncharacterized protein</fullName>
    </submittedName>
</protein>
<organism evidence="1 2">
    <name type="scientific">Arthrobacter pigmenti</name>
    <dbReference type="NCBI Taxonomy" id="271432"/>
    <lineage>
        <taxon>Bacteria</taxon>
        <taxon>Bacillati</taxon>
        <taxon>Actinomycetota</taxon>
        <taxon>Actinomycetes</taxon>
        <taxon>Micrococcales</taxon>
        <taxon>Micrococcaceae</taxon>
        <taxon>Arthrobacter</taxon>
    </lineage>
</organism>
<dbReference type="RefSeq" id="WP_167991889.1">
    <property type="nucleotide sequence ID" value="NZ_JAATJL010000001.1"/>
</dbReference>
<reference evidence="1 2" key="1">
    <citation type="submission" date="2020-03" db="EMBL/GenBank/DDBJ databases">
        <title>Sequencing the genomes of 1000 actinobacteria strains.</title>
        <authorList>
            <person name="Klenk H.-P."/>
        </authorList>
    </citation>
    <scope>NUCLEOTIDE SEQUENCE [LARGE SCALE GENOMIC DNA]</scope>
    <source>
        <strain evidence="1 2">DSM 16403</strain>
    </source>
</reference>
<accession>A0A846RNB4</accession>
<gene>
    <name evidence="1" type="ORF">BJ994_000890</name>
</gene>
<name>A0A846RNB4_9MICC</name>
<dbReference type="Proteomes" id="UP000547458">
    <property type="component" value="Unassembled WGS sequence"/>
</dbReference>
<comment type="caution">
    <text evidence="1">The sequence shown here is derived from an EMBL/GenBank/DDBJ whole genome shotgun (WGS) entry which is preliminary data.</text>
</comment>
<proteinExistence type="predicted"/>
<keyword evidence="2" id="KW-1185">Reference proteome</keyword>
<dbReference type="AlphaFoldDB" id="A0A846RNB4"/>
<evidence type="ECO:0000313" key="2">
    <source>
        <dbReference type="Proteomes" id="UP000547458"/>
    </source>
</evidence>
<dbReference type="EMBL" id="JAATJL010000001">
    <property type="protein sequence ID" value="NJC21814.1"/>
    <property type="molecule type" value="Genomic_DNA"/>
</dbReference>
<sequence length="224" mass="25379">MEPLLEFAGDYWWLIFPLSGAFAAWGDSLSKASKRRHKRKVELYKIRYQNQQTSQTQPDEVKALMGTHDAVNQQWLDYELDVGKLIDFPMMTDVREPLTVAFLRAKREADALRPANPDSVSAERCAEYRAAVNDYEVAFSVAESEARRIRAGSFSDVERQRLAKARKLINIAVDAAASPAERQAAYRRARRELDGLIVLPDRAVNRIEEQVARALERGRGPATS</sequence>